<dbReference type="SUPFAM" id="SSF53613">
    <property type="entry name" value="Ribokinase-like"/>
    <property type="match status" value="1"/>
</dbReference>
<dbReference type="EMBL" id="CAKOGP040001980">
    <property type="protein sequence ID" value="CAJ1958644.1"/>
    <property type="molecule type" value="Genomic_DNA"/>
</dbReference>
<comment type="catalytic activity">
    <reaction evidence="11">
        <text>adenosine + ATP = AMP + ADP + H(+)</text>
        <dbReference type="Rhea" id="RHEA:20824"/>
        <dbReference type="ChEBI" id="CHEBI:15378"/>
        <dbReference type="ChEBI" id="CHEBI:16335"/>
        <dbReference type="ChEBI" id="CHEBI:30616"/>
        <dbReference type="ChEBI" id="CHEBI:456215"/>
        <dbReference type="ChEBI" id="CHEBI:456216"/>
        <dbReference type="EC" id="2.7.1.20"/>
    </reaction>
</comment>
<evidence type="ECO:0000256" key="9">
    <source>
        <dbReference type="ARBA" id="ARBA00022840"/>
    </source>
</evidence>
<dbReference type="Pfam" id="PF00294">
    <property type="entry name" value="PfkB"/>
    <property type="match status" value="1"/>
</dbReference>
<gene>
    <name evidence="13" type="ORF">CYCCA115_LOCUS17279</name>
</gene>
<dbReference type="Gene3D" id="3.30.1110.10">
    <property type="match status" value="1"/>
</dbReference>
<dbReference type="PANTHER" id="PTHR45769">
    <property type="entry name" value="ADENOSINE KINASE"/>
    <property type="match status" value="1"/>
</dbReference>
<sequence length="342" mass="37271">MSKFEGILMGMGNPLLDISSNVEQEFLDKYDVKLDSAILAEEKHQPLFKELVEKYKPTYIAGGATQNSIRVAQWMMKKAGQTAFMGCVGNDDYAKQLEDCSSADGVLVHYMKDEKVPTGTCAALIKGGERSLVTNLDAANNFKPTHLETDKAKEIIESAKFYYIAGFFLTVSVESLLQVTEHALANKKTFCMNLSAPFLIDFFGDQMAQAMPYVDFLFGNESEAAAYGKKHEMGEDIKEIALKVAALPKKDGSKPRTVVFTQGSESTIVACDGKVTEYKVEPLSKDLLVDTNGAGDAFVGGFLSQLVDGKDMDACVKAGHFAALYIIQQSGTQLVSECTFSA</sequence>
<reference evidence="13" key="1">
    <citation type="submission" date="2023-08" db="EMBL/GenBank/DDBJ databases">
        <authorList>
            <person name="Audoor S."/>
            <person name="Bilcke G."/>
        </authorList>
    </citation>
    <scope>NUCLEOTIDE SEQUENCE</scope>
</reference>
<dbReference type="GO" id="GO:0006144">
    <property type="term" value="P:purine nucleobase metabolic process"/>
    <property type="evidence" value="ECO:0007669"/>
    <property type="project" value="TreeGrafter"/>
</dbReference>
<keyword evidence="6 11" id="KW-0660">Purine salvage</keyword>
<dbReference type="PANTHER" id="PTHR45769:SF3">
    <property type="entry name" value="ADENOSINE KINASE"/>
    <property type="match status" value="1"/>
</dbReference>
<dbReference type="FunFam" id="3.40.1190.20:FF:000006">
    <property type="entry name" value="Adenosine kinase 2"/>
    <property type="match status" value="1"/>
</dbReference>
<dbReference type="PRINTS" id="PR00989">
    <property type="entry name" value="ADENOKINASE"/>
</dbReference>
<dbReference type="AlphaFoldDB" id="A0AAD2G149"/>
<dbReference type="PROSITE" id="PS00584">
    <property type="entry name" value="PFKB_KINASES_2"/>
    <property type="match status" value="1"/>
</dbReference>
<dbReference type="GO" id="GO:0004001">
    <property type="term" value="F:adenosine kinase activity"/>
    <property type="evidence" value="ECO:0007669"/>
    <property type="project" value="UniProtKB-UniRule"/>
</dbReference>
<evidence type="ECO:0000256" key="11">
    <source>
        <dbReference type="RuleBase" id="RU368116"/>
    </source>
</evidence>
<dbReference type="GO" id="GO:0044209">
    <property type="term" value="P:AMP salvage"/>
    <property type="evidence" value="ECO:0007669"/>
    <property type="project" value="UniProtKB-UniRule"/>
</dbReference>
<evidence type="ECO:0000256" key="3">
    <source>
        <dbReference type="ARBA" id="ARBA00010688"/>
    </source>
</evidence>
<evidence type="ECO:0000256" key="2">
    <source>
        <dbReference type="ARBA" id="ARBA00004801"/>
    </source>
</evidence>
<dbReference type="InterPro" id="IPR029056">
    <property type="entry name" value="Ribokinase-like"/>
</dbReference>
<dbReference type="GO" id="GO:0005634">
    <property type="term" value="C:nucleus"/>
    <property type="evidence" value="ECO:0007669"/>
    <property type="project" value="TreeGrafter"/>
</dbReference>
<evidence type="ECO:0000256" key="4">
    <source>
        <dbReference type="ARBA" id="ARBA00012119"/>
    </source>
</evidence>
<dbReference type="InterPro" id="IPR001805">
    <property type="entry name" value="Adenokinase"/>
</dbReference>
<organism evidence="13 14">
    <name type="scientific">Cylindrotheca closterium</name>
    <dbReference type="NCBI Taxonomy" id="2856"/>
    <lineage>
        <taxon>Eukaryota</taxon>
        <taxon>Sar</taxon>
        <taxon>Stramenopiles</taxon>
        <taxon>Ochrophyta</taxon>
        <taxon>Bacillariophyta</taxon>
        <taxon>Bacillariophyceae</taxon>
        <taxon>Bacillariophycidae</taxon>
        <taxon>Bacillariales</taxon>
        <taxon>Bacillariaceae</taxon>
        <taxon>Cylindrotheca</taxon>
    </lineage>
</organism>
<feature type="domain" description="Carbohydrate kinase PfkB" evidence="12">
    <location>
        <begin position="28"/>
        <end position="334"/>
    </location>
</feature>
<dbReference type="EC" id="2.7.1.20" evidence="4 11"/>
<evidence type="ECO:0000313" key="14">
    <source>
        <dbReference type="Proteomes" id="UP001295423"/>
    </source>
</evidence>
<comment type="pathway">
    <text evidence="2 11">Purine metabolism; AMP biosynthesis via salvage pathway; AMP from adenosine: step 1/1.</text>
</comment>
<dbReference type="InterPro" id="IPR002173">
    <property type="entry name" value="Carboh/pur_kinase_PfkB_CS"/>
</dbReference>
<dbReference type="GO" id="GO:0005829">
    <property type="term" value="C:cytosol"/>
    <property type="evidence" value="ECO:0007669"/>
    <property type="project" value="TreeGrafter"/>
</dbReference>
<keyword evidence="9 11" id="KW-0067">ATP-binding</keyword>
<evidence type="ECO:0000256" key="1">
    <source>
        <dbReference type="ARBA" id="ARBA00001946"/>
    </source>
</evidence>
<comment type="similarity">
    <text evidence="3 11">Belongs to the carbohydrate kinase PfkB family.</text>
</comment>
<evidence type="ECO:0000256" key="6">
    <source>
        <dbReference type="ARBA" id="ARBA00022726"/>
    </source>
</evidence>
<comment type="cofactor">
    <cofactor evidence="1 11">
        <name>Mg(2+)</name>
        <dbReference type="ChEBI" id="CHEBI:18420"/>
    </cofactor>
</comment>
<dbReference type="GO" id="GO:0005524">
    <property type="term" value="F:ATP binding"/>
    <property type="evidence" value="ECO:0007669"/>
    <property type="project" value="UniProtKB-UniRule"/>
</dbReference>
<keyword evidence="14" id="KW-1185">Reference proteome</keyword>
<evidence type="ECO:0000256" key="5">
    <source>
        <dbReference type="ARBA" id="ARBA00022679"/>
    </source>
</evidence>
<dbReference type="CDD" id="cd01168">
    <property type="entry name" value="adenosine_kinase"/>
    <property type="match status" value="1"/>
</dbReference>
<protein>
    <recommendedName>
        <fullName evidence="4 11">Adenosine kinase</fullName>
        <shortName evidence="11">AK</shortName>
        <ecNumber evidence="4 11">2.7.1.20</ecNumber>
    </recommendedName>
    <alternativeName>
        <fullName evidence="11">Adenosine 5'-phosphotransferase</fullName>
    </alternativeName>
</protein>
<evidence type="ECO:0000313" key="13">
    <source>
        <dbReference type="EMBL" id="CAJ1958644.1"/>
    </source>
</evidence>
<name>A0AAD2G149_9STRA</name>
<dbReference type="Gene3D" id="3.40.1190.20">
    <property type="match status" value="1"/>
</dbReference>
<dbReference type="GO" id="GO:0006166">
    <property type="term" value="P:purine ribonucleoside salvage"/>
    <property type="evidence" value="ECO:0007669"/>
    <property type="project" value="UniProtKB-KW"/>
</dbReference>
<accession>A0AAD2G149</accession>
<evidence type="ECO:0000256" key="7">
    <source>
        <dbReference type="ARBA" id="ARBA00022741"/>
    </source>
</evidence>
<evidence type="ECO:0000256" key="8">
    <source>
        <dbReference type="ARBA" id="ARBA00022777"/>
    </source>
</evidence>
<keyword evidence="8 11" id="KW-0418">Kinase</keyword>
<evidence type="ECO:0000259" key="12">
    <source>
        <dbReference type="Pfam" id="PF00294"/>
    </source>
</evidence>
<keyword evidence="5 11" id="KW-0808">Transferase</keyword>
<comment type="function">
    <text evidence="11">ATP dependent phosphorylation of adenosine and other related nucleoside analogs to monophosphate derivatives.</text>
</comment>
<evidence type="ECO:0000256" key="10">
    <source>
        <dbReference type="PIRSR" id="PIRSR601805-1"/>
    </source>
</evidence>
<comment type="caution">
    <text evidence="13">The sequence shown here is derived from an EMBL/GenBank/DDBJ whole genome shotgun (WGS) entry which is preliminary data.</text>
</comment>
<dbReference type="InterPro" id="IPR011611">
    <property type="entry name" value="PfkB_dom"/>
</dbReference>
<dbReference type="Proteomes" id="UP001295423">
    <property type="component" value="Unassembled WGS sequence"/>
</dbReference>
<keyword evidence="7 11" id="KW-0547">Nucleotide-binding</keyword>
<feature type="active site" description="Proton acceptor" evidence="10">
    <location>
        <position position="296"/>
    </location>
</feature>
<proteinExistence type="inferred from homology"/>
<keyword evidence="11" id="KW-0460">Magnesium</keyword>